<feature type="transmembrane region" description="Helical" evidence="1">
    <location>
        <begin position="54"/>
        <end position="75"/>
    </location>
</feature>
<evidence type="ECO:0000313" key="3">
    <source>
        <dbReference type="Proteomes" id="UP000178068"/>
    </source>
</evidence>
<keyword evidence="1" id="KW-0812">Transmembrane</keyword>
<keyword evidence="1" id="KW-0472">Membrane</keyword>
<reference evidence="2 3" key="1">
    <citation type="journal article" date="2016" name="Nat. Commun.">
        <title>Thousands of microbial genomes shed light on interconnected biogeochemical processes in an aquifer system.</title>
        <authorList>
            <person name="Anantharaman K."/>
            <person name="Brown C.T."/>
            <person name="Hug L.A."/>
            <person name="Sharon I."/>
            <person name="Castelle C.J."/>
            <person name="Probst A.J."/>
            <person name="Thomas B.C."/>
            <person name="Singh A."/>
            <person name="Wilkins M.J."/>
            <person name="Karaoz U."/>
            <person name="Brodie E.L."/>
            <person name="Williams K.H."/>
            <person name="Hubbard S.S."/>
            <person name="Banfield J.F."/>
        </authorList>
    </citation>
    <scope>NUCLEOTIDE SEQUENCE [LARGE SCALE GENOMIC DNA]</scope>
</reference>
<evidence type="ECO:0000256" key="1">
    <source>
        <dbReference type="SAM" id="Phobius"/>
    </source>
</evidence>
<evidence type="ECO:0000313" key="2">
    <source>
        <dbReference type="EMBL" id="OGY30440.1"/>
    </source>
</evidence>
<dbReference type="AlphaFoldDB" id="A0A1G1WSX5"/>
<comment type="caution">
    <text evidence="2">The sequence shown here is derived from an EMBL/GenBank/DDBJ whole genome shotgun (WGS) entry which is preliminary data.</text>
</comment>
<dbReference type="STRING" id="1802603.A3F35_01815"/>
<keyword evidence="1" id="KW-1133">Transmembrane helix</keyword>
<organism evidence="2 3">
    <name type="scientific">Candidatus Woykebacteria bacterium RIFCSPHIGHO2_12_FULL_45_10</name>
    <dbReference type="NCBI Taxonomy" id="1802603"/>
    <lineage>
        <taxon>Bacteria</taxon>
        <taxon>Candidatus Woykeibacteriota</taxon>
    </lineage>
</organism>
<dbReference type="EMBL" id="MHCZ01000003">
    <property type="protein sequence ID" value="OGY30440.1"/>
    <property type="molecule type" value="Genomic_DNA"/>
</dbReference>
<name>A0A1G1WSX5_9BACT</name>
<protein>
    <submittedName>
        <fullName evidence="2">Uncharacterized protein</fullName>
    </submittedName>
</protein>
<sequence>MVRILSLLWTLVAAFVASSVSFFYLSSDGARHGFPFVFAHEFTKDGVIQNSYNVWSYVFDVVFWWFLFSILWIMVKNYVFETD</sequence>
<proteinExistence type="predicted"/>
<gene>
    <name evidence="2" type="ORF">A3F35_01815</name>
</gene>
<accession>A0A1G1WSX5</accession>
<dbReference type="Proteomes" id="UP000178068">
    <property type="component" value="Unassembled WGS sequence"/>
</dbReference>